<dbReference type="Proteomes" id="UP000075230">
    <property type="component" value="Unassembled WGS sequence"/>
</dbReference>
<dbReference type="EMBL" id="BCWF01000016">
    <property type="protein sequence ID" value="GAT22760.1"/>
    <property type="molecule type" value="Genomic_DNA"/>
</dbReference>
<keyword evidence="1" id="KW-0830">Ubiquinone</keyword>
<evidence type="ECO:0000313" key="1">
    <source>
        <dbReference type="EMBL" id="GAT22760.1"/>
    </source>
</evidence>
<evidence type="ECO:0000313" key="2">
    <source>
        <dbReference type="Proteomes" id="UP000075230"/>
    </source>
</evidence>
<gene>
    <name evidence="1" type="ORF">RIB2604_01601750</name>
</gene>
<reference evidence="2" key="2">
    <citation type="submission" date="2016-02" db="EMBL/GenBank/DDBJ databases">
        <title>Genome sequencing of Aspergillus luchuensis NBRC 4314.</title>
        <authorList>
            <person name="Yamada O."/>
        </authorList>
    </citation>
    <scope>NUCLEOTIDE SEQUENCE [LARGE SCALE GENOMIC DNA]</scope>
    <source>
        <strain evidence="2">RIB 2604</strain>
    </source>
</reference>
<accession>A0A146F9G8</accession>
<reference evidence="1 2" key="1">
    <citation type="journal article" date="2016" name="DNA Res.">
        <title>Genome sequence of Aspergillus luchuensis NBRC 4314.</title>
        <authorList>
            <person name="Yamada O."/>
            <person name="Machida M."/>
            <person name="Hosoyama A."/>
            <person name="Goto M."/>
            <person name="Takahashi T."/>
            <person name="Futagami T."/>
            <person name="Yamagata Y."/>
            <person name="Takeuchi M."/>
            <person name="Kobayashi T."/>
            <person name="Koike H."/>
            <person name="Abe K."/>
            <person name="Asai K."/>
            <person name="Arita M."/>
            <person name="Fujita N."/>
            <person name="Fukuda K."/>
            <person name="Higa K."/>
            <person name="Horikawa H."/>
            <person name="Ishikawa T."/>
            <person name="Jinno K."/>
            <person name="Kato Y."/>
            <person name="Kirimura K."/>
            <person name="Mizutani O."/>
            <person name="Nakasone K."/>
            <person name="Sano M."/>
            <person name="Shiraishi Y."/>
            <person name="Tsukahara M."/>
            <person name="Gomi K."/>
        </authorList>
    </citation>
    <scope>NUCLEOTIDE SEQUENCE [LARGE SCALE GENOMIC DNA]</scope>
    <source>
        <strain evidence="1 2">RIB 2604</strain>
    </source>
</reference>
<dbReference type="VEuPathDB" id="FungiDB:ASPFODRAFT_52304"/>
<proteinExistence type="predicted"/>
<name>A0A146F9G8_ASPKA</name>
<dbReference type="AlphaFoldDB" id="A0A146F9G8"/>
<protein>
    <submittedName>
        <fullName evidence="1">NADH-ubiquinone oxidoreductase 213 kDa subunit</fullName>
    </submittedName>
</protein>
<sequence length="68" mass="7065">MAPHHEEHYHPKDAIAASMKTTMLTGGAGLFASAVQNTLTRQNVGPLGVFIRSGGTVGIFGMNAIVDA</sequence>
<comment type="caution">
    <text evidence="1">The sequence shown here is derived from an EMBL/GenBank/DDBJ whole genome shotgun (WGS) entry which is preliminary data.</text>
</comment>
<organism evidence="1 2">
    <name type="scientific">Aspergillus kawachii</name>
    <name type="common">White koji mold</name>
    <name type="synonym">Aspergillus awamori var. kawachi</name>
    <dbReference type="NCBI Taxonomy" id="1069201"/>
    <lineage>
        <taxon>Eukaryota</taxon>
        <taxon>Fungi</taxon>
        <taxon>Dikarya</taxon>
        <taxon>Ascomycota</taxon>
        <taxon>Pezizomycotina</taxon>
        <taxon>Eurotiomycetes</taxon>
        <taxon>Eurotiomycetidae</taxon>
        <taxon>Eurotiales</taxon>
        <taxon>Aspergillaceae</taxon>
        <taxon>Aspergillus</taxon>
        <taxon>Aspergillus subgen. Circumdati</taxon>
    </lineage>
</organism>